<keyword evidence="1" id="KW-0732">Signal</keyword>
<evidence type="ECO:0000256" key="1">
    <source>
        <dbReference type="SAM" id="SignalP"/>
    </source>
</evidence>
<dbReference type="InterPro" id="IPR009003">
    <property type="entry name" value="Peptidase_S1_PA"/>
</dbReference>
<dbReference type="Proteomes" id="UP001153292">
    <property type="component" value="Chromosome 23"/>
</dbReference>
<dbReference type="EMBL" id="OU963916">
    <property type="protein sequence ID" value="CAH2986899.1"/>
    <property type="molecule type" value="Genomic_DNA"/>
</dbReference>
<protein>
    <recommendedName>
        <fullName evidence="2">Peptidase S1 domain-containing protein</fullName>
    </recommendedName>
</protein>
<dbReference type="PANTHER" id="PTHR24260">
    <property type="match status" value="1"/>
</dbReference>
<name>A0ABN8L4Q7_CHISP</name>
<gene>
    <name evidence="3" type="ORF">CHILSU_LOCUS6575</name>
</gene>
<keyword evidence="4" id="KW-1185">Reference proteome</keyword>
<evidence type="ECO:0000313" key="3">
    <source>
        <dbReference type="EMBL" id="CAH2986899.1"/>
    </source>
</evidence>
<proteinExistence type="predicted"/>
<feature type="signal peptide" evidence="1">
    <location>
        <begin position="1"/>
        <end position="22"/>
    </location>
</feature>
<feature type="domain" description="Peptidase S1" evidence="2">
    <location>
        <begin position="268"/>
        <end position="507"/>
    </location>
</feature>
<dbReference type="PANTHER" id="PTHR24260:SF143">
    <property type="entry name" value="SERINE PROTEASE GD-LIKE PROTEIN"/>
    <property type="match status" value="1"/>
</dbReference>
<sequence length="510" mass="57487">MNAGYCILFVVSCSLLFVDVSSDCDHYIDCFTEFLHEFFGNNNTRSAEKENFKNVTHKQYVLDGEQEDLDGIIKGLTGVIKKIDFGVKESETKREENEKTKIHVKIFEFNDDIVIAEEDTTEDIIVESTKGDDKFSETTTEIINFSELLLNEANMLPAETTPRNLNVIPIQNDKENEILNRDDFDDIFDDPVDDNSTDYPAIDYIELYKDTTNEDVEYIPTQPPVHLGQELTQKEKDIEHQIEESLNLIEDDVLRNLIKNITNKTIQSCSGDKMVLSEAVFPWVAAIFVKNDSKGNQFDYFCDGALISNKIVLTAARCVFNGTHAMNTEDFLIILGKTSLQVSSGGEKILKVKTIMLHENFTIAEGEALNDLALLLLEDSVETDSGIAAACLKNDEGITTEEDDFKEAVTTAWGFSGDLTLIYFDKEKSKACGQDNKVENTFCATYRNDVALCPSYGGVYATLSDDNQLYLRGLRSGNPLDRGICYSKDVTYTSLKNYRKWIKDIVDDNK</sequence>
<dbReference type="InterPro" id="IPR001254">
    <property type="entry name" value="Trypsin_dom"/>
</dbReference>
<accession>A0ABN8L4Q7</accession>
<reference evidence="3" key="1">
    <citation type="submission" date="2021-12" db="EMBL/GenBank/DDBJ databases">
        <authorList>
            <person name="King R."/>
        </authorList>
    </citation>
    <scope>NUCLEOTIDE SEQUENCE</scope>
</reference>
<feature type="chain" id="PRO_5045667072" description="Peptidase S1 domain-containing protein" evidence="1">
    <location>
        <begin position="23"/>
        <end position="510"/>
    </location>
</feature>
<evidence type="ECO:0000313" key="4">
    <source>
        <dbReference type="Proteomes" id="UP001153292"/>
    </source>
</evidence>
<dbReference type="Pfam" id="PF00089">
    <property type="entry name" value="Trypsin"/>
    <property type="match status" value="1"/>
</dbReference>
<dbReference type="PROSITE" id="PS50240">
    <property type="entry name" value="TRYPSIN_DOM"/>
    <property type="match status" value="1"/>
</dbReference>
<dbReference type="InterPro" id="IPR043504">
    <property type="entry name" value="Peptidase_S1_PA_chymotrypsin"/>
</dbReference>
<dbReference type="SMART" id="SM00020">
    <property type="entry name" value="Tryp_SPc"/>
    <property type="match status" value="1"/>
</dbReference>
<dbReference type="SUPFAM" id="SSF50494">
    <property type="entry name" value="Trypsin-like serine proteases"/>
    <property type="match status" value="1"/>
</dbReference>
<organism evidence="3 4">
    <name type="scientific">Chilo suppressalis</name>
    <name type="common">Asiatic rice borer moth</name>
    <dbReference type="NCBI Taxonomy" id="168631"/>
    <lineage>
        <taxon>Eukaryota</taxon>
        <taxon>Metazoa</taxon>
        <taxon>Ecdysozoa</taxon>
        <taxon>Arthropoda</taxon>
        <taxon>Hexapoda</taxon>
        <taxon>Insecta</taxon>
        <taxon>Pterygota</taxon>
        <taxon>Neoptera</taxon>
        <taxon>Endopterygota</taxon>
        <taxon>Lepidoptera</taxon>
        <taxon>Glossata</taxon>
        <taxon>Ditrysia</taxon>
        <taxon>Pyraloidea</taxon>
        <taxon>Crambidae</taxon>
        <taxon>Crambinae</taxon>
        <taxon>Chilo</taxon>
    </lineage>
</organism>
<dbReference type="InterPro" id="IPR051333">
    <property type="entry name" value="CLIP_Serine_Protease"/>
</dbReference>
<dbReference type="Gene3D" id="2.40.10.10">
    <property type="entry name" value="Trypsin-like serine proteases"/>
    <property type="match status" value="1"/>
</dbReference>
<evidence type="ECO:0000259" key="2">
    <source>
        <dbReference type="PROSITE" id="PS50240"/>
    </source>
</evidence>